<gene>
    <name evidence="2" type="ORF">BCR26_02125</name>
</gene>
<dbReference type="RefSeq" id="WP_069698043.1">
    <property type="nucleotide sequence ID" value="NZ_JAGGMA010000002.1"/>
</dbReference>
<protein>
    <submittedName>
        <fullName evidence="2">Uncharacterized protein</fullName>
    </submittedName>
</protein>
<reference evidence="2 3" key="1">
    <citation type="submission" date="2016-09" db="EMBL/GenBank/DDBJ databases">
        <authorList>
            <person name="Capua I."/>
            <person name="De Benedictis P."/>
            <person name="Joannis T."/>
            <person name="Lombin L.H."/>
            <person name="Cattoli G."/>
        </authorList>
    </citation>
    <scope>NUCLEOTIDE SEQUENCE [LARGE SCALE GENOMIC DNA]</scope>
    <source>
        <strain evidence="2 3">LMG 25899</strain>
    </source>
</reference>
<keyword evidence="3" id="KW-1185">Reference proteome</keyword>
<evidence type="ECO:0000313" key="2">
    <source>
        <dbReference type="EMBL" id="OEH83088.1"/>
    </source>
</evidence>
<sequence>MNAGNTYSIYFTDYDFAERVRLIIEDAFDGMISATKNIDMSEYHIYDISGENHTINSQNISVVTDNSIKGSGNNNSGNSSIGHNSRNSFSQNNKKESDSNSLDWLLIQQELQKVVTSIQNNDSSVKTASENALNLVKNKDSKGFIDW</sequence>
<evidence type="ECO:0000313" key="3">
    <source>
        <dbReference type="Proteomes" id="UP000095256"/>
    </source>
</evidence>
<feature type="region of interest" description="Disordered" evidence="1">
    <location>
        <begin position="66"/>
        <end position="96"/>
    </location>
</feature>
<dbReference type="OrthoDB" id="10013786at2"/>
<comment type="caution">
    <text evidence="2">The sequence shown here is derived from an EMBL/GenBank/DDBJ whole genome shotgun (WGS) entry which is preliminary data.</text>
</comment>
<dbReference type="AlphaFoldDB" id="A0A1E5KZ37"/>
<organism evidence="2 3">
    <name type="scientific">Enterococcus rivorum</name>
    <dbReference type="NCBI Taxonomy" id="762845"/>
    <lineage>
        <taxon>Bacteria</taxon>
        <taxon>Bacillati</taxon>
        <taxon>Bacillota</taxon>
        <taxon>Bacilli</taxon>
        <taxon>Lactobacillales</taxon>
        <taxon>Enterococcaceae</taxon>
        <taxon>Enterococcus</taxon>
    </lineage>
</organism>
<evidence type="ECO:0000256" key="1">
    <source>
        <dbReference type="SAM" id="MobiDB-lite"/>
    </source>
</evidence>
<dbReference type="Proteomes" id="UP000095256">
    <property type="component" value="Unassembled WGS sequence"/>
</dbReference>
<dbReference type="EMBL" id="MIEK01000012">
    <property type="protein sequence ID" value="OEH83088.1"/>
    <property type="molecule type" value="Genomic_DNA"/>
</dbReference>
<accession>A0A1E5KZ37</accession>
<name>A0A1E5KZ37_9ENTE</name>
<proteinExistence type="predicted"/>
<feature type="compositionally biased region" description="Low complexity" evidence="1">
    <location>
        <begin position="66"/>
        <end position="88"/>
    </location>
</feature>